<sequence length="167" mass="18749">MLGIYMQRSWIYLTSHLPLPLATLHLRHARAGPEAARPRRADSRSRRRIHGPNNPSAVLSLAINFPAQKFLQAQLKVNVLAWIAVVAFVECFGSSFFVFSWGTSRVAWAFDITRWATAAAQLSTLWAGVRLVGWASMVFLQGYLGLCQAFPCLSRYTLPRDSHKDFG</sequence>
<proteinExistence type="predicted"/>
<feature type="transmembrane region" description="Helical" evidence="2">
    <location>
        <begin position="131"/>
        <end position="153"/>
    </location>
</feature>
<accession>A0AA88CP18</accession>
<keyword evidence="2" id="KW-1133">Transmembrane helix</keyword>
<comment type="caution">
    <text evidence="3">The sequence shown here is derived from an EMBL/GenBank/DDBJ whole genome shotgun (WGS) entry which is preliminary data.</text>
</comment>
<evidence type="ECO:0000256" key="1">
    <source>
        <dbReference type="SAM" id="MobiDB-lite"/>
    </source>
</evidence>
<evidence type="ECO:0000256" key="2">
    <source>
        <dbReference type="SAM" id="Phobius"/>
    </source>
</evidence>
<organism evidence="3 4">
    <name type="scientific">Ficus carica</name>
    <name type="common">Common fig</name>
    <dbReference type="NCBI Taxonomy" id="3494"/>
    <lineage>
        <taxon>Eukaryota</taxon>
        <taxon>Viridiplantae</taxon>
        <taxon>Streptophyta</taxon>
        <taxon>Embryophyta</taxon>
        <taxon>Tracheophyta</taxon>
        <taxon>Spermatophyta</taxon>
        <taxon>Magnoliopsida</taxon>
        <taxon>eudicotyledons</taxon>
        <taxon>Gunneridae</taxon>
        <taxon>Pentapetalae</taxon>
        <taxon>rosids</taxon>
        <taxon>fabids</taxon>
        <taxon>Rosales</taxon>
        <taxon>Moraceae</taxon>
        <taxon>Ficeae</taxon>
        <taxon>Ficus</taxon>
    </lineage>
</organism>
<dbReference type="PANTHER" id="PTHR11206">
    <property type="entry name" value="MULTIDRUG RESISTANCE PROTEIN"/>
    <property type="match status" value="1"/>
</dbReference>
<dbReference type="Proteomes" id="UP001187192">
    <property type="component" value="Unassembled WGS sequence"/>
</dbReference>
<dbReference type="AlphaFoldDB" id="A0AA88CP18"/>
<name>A0AA88CP18_FICCA</name>
<gene>
    <name evidence="3" type="ORF">TIFTF001_051438</name>
</gene>
<reference evidence="3" key="1">
    <citation type="submission" date="2023-07" db="EMBL/GenBank/DDBJ databases">
        <title>draft genome sequence of fig (Ficus carica).</title>
        <authorList>
            <person name="Takahashi T."/>
            <person name="Nishimura K."/>
        </authorList>
    </citation>
    <scope>NUCLEOTIDE SEQUENCE</scope>
</reference>
<evidence type="ECO:0000313" key="4">
    <source>
        <dbReference type="Proteomes" id="UP001187192"/>
    </source>
</evidence>
<evidence type="ECO:0000313" key="3">
    <source>
        <dbReference type="EMBL" id="GMN25345.1"/>
    </source>
</evidence>
<keyword evidence="2" id="KW-0812">Transmembrane</keyword>
<keyword evidence="2" id="KW-0472">Membrane</keyword>
<feature type="region of interest" description="Disordered" evidence="1">
    <location>
        <begin position="32"/>
        <end position="53"/>
    </location>
</feature>
<protein>
    <submittedName>
        <fullName evidence="3">Uncharacterized protein</fullName>
    </submittedName>
</protein>
<feature type="transmembrane region" description="Helical" evidence="2">
    <location>
        <begin position="79"/>
        <end position="101"/>
    </location>
</feature>
<dbReference type="EMBL" id="BTGU01009529">
    <property type="protein sequence ID" value="GMN25345.1"/>
    <property type="molecule type" value="Genomic_DNA"/>
</dbReference>
<keyword evidence="4" id="KW-1185">Reference proteome</keyword>